<accession>F9W861</accession>
<feature type="region of interest" description="Disordered" evidence="10">
    <location>
        <begin position="448"/>
        <end position="468"/>
    </location>
</feature>
<evidence type="ECO:0000256" key="3">
    <source>
        <dbReference type="ARBA" id="ARBA00021406"/>
    </source>
</evidence>
<dbReference type="OMA" id="DSIHAEW"/>
<keyword evidence="12" id="KW-1185">Reference proteome</keyword>
<gene>
    <name evidence="11" type="ORF">TCIL3000_0_41450</name>
</gene>
<evidence type="ECO:0000256" key="10">
    <source>
        <dbReference type="SAM" id="MobiDB-lite"/>
    </source>
</evidence>
<dbReference type="Proteomes" id="UP000000702">
    <property type="component" value="Unassembled WGS sequence"/>
</dbReference>
<keyword evidence="8" id="KW-0206">Cytoskeleton</keyword>
<dbReference type="EMBL" id="CAEQ01001139">
    <property type="protein sequence ID" value="CCD13388.1"/>
    <property type="molecule type" value="Genomic_DNA"/>
</dbReference>
<evidence type="ECO:0000313" key="11">
    <source>
        <dbReference type="EMBL" id="CCD13388.1"/>
    </source>
</evidence>
<dbReference type="GO" id="GO:0005879">
    <property type="term" value="C:axonemal microtubule"/>
    <property type="evidence" value="ECO:0007669"/>
    <property type="project" value="TreeGrafter"/>
</dbReference>
<organism evidence="11 12">
    <name type="scientific">Trypanosoma congolense (strain IL3000)</name>
    <dbReference type="NCBI Taxonomy" id="1068625"/>
    <lineage>
        <taxon>Eukaryota</taxon>
        <taxon>Discoba</taxon>
        <taxon>Euglenozoa</taxon>
        <taxon>Kinetoplastea</taxon>
        <taxon>Metakinetoplastina</taxon>
        <taxon>Trypanosomatida</taxon>
        <taxon>Trypanosomatidae</taxon>
        <taxon>Trypanosoma</taxon>
        <taxon>Nannomonas</taxon>
    </lineage>
</organism>
<dbReference type="GO" id="GO:0005814">
    <property type="term" value="C:centriole"/>
    <property type="evidence" value="ECO:0007669"/>
    <property type="project" value="UniProtKB-SubCell"/>
</dbReference>
<evidence type="ECO:0000256" key="8">
    <source>
        <dbReference type="ARBA" id="ARBA00023212"/>
    </source>
</evidence>
<dbReference type="AlphaFoldDB" id="F9W861"/>
<proteinExistence type="inferred from homology"/>
<dbReference type="GO" id="GO:0060271">
    <property type="term" value="P:cilium assembly"/>
    <property type="evidence" value="ECO:0007669"/>
    <property type="project" value="TreeGrafter"/>
</dbReference>
<evidence type="ECO:0000256" key="6">
    <source>
        <dbReference type="ARBA" id="ARBA00022794"/>
    </source>
</evidence>
<comment type="caution">
    <text evidence="11">The sequence shown here is derived from an EMBL/GenBank/DDBJ whole genome shotgun (WGS) entry which is preliminary data.</text>
</comment>
<dbReference type="InterPro" id="IPR038774">
    <property type="entry name" value="CEP162-like"/>
</dbReference>
<comment type="subcellular location">
    <subcellularLocation>
        <location evidence="1">Cytoplasm</location>
        <location evidence="1">Cytoskeleton</location>
        <location evidence="1">Microtubule organizing center</location>
        <location evidence="1">Centrosome</location>
        <location evidence="1">Centriole</location>
    </subcellularLocation>
</comment>
<reference evidence="12" key="1">
    <citation type="submission" date="2011-07" db="EMBL/GenBank/DDBJ databases">
        <title>Divergent evolution of antigenic variation in African trypanosomes.</title>
        <authorList>
            <person name="Jackson A.P."/>
            <person name="Berry A."/>
            <person name="Allison H.C."/>
            <person name="Burton P."/>
            <person name="Anderson J."/>
            <person name="Aslett M."/>
            <person name="Brown R."/>
            <person name="Corton N."/>
            <person name="Harris D."/>
            <person name="Hauser H."/>
            <person name="Gamble J."/>
            <person name="Gilderthorp R."/>
            <person name="McQuillan J."/>
            <person name="Quail M.A."/>
            <person name="Sanders M."/>
            <person name="Van Tonder A."/>
            <person name="Ginger M.L."/>
            <person name="Donelson J.E."/>
            <person name="Field M.C."/>
            <person name="Barry J.D."/>
            <person name="Berriman M."/>
            <person name="Hertz-Fowler C."/>
        </authorList>
    </citation>
    <scope>NUCLEOTIDE SEQUENCE [LARGE SCALE GENOMIC DNA]</scope>
    <source>
        <strain evidence="12">IL3000</strain>
    </source>
</reference>
<evidence type="ECO:0000256" key="5">
    <source>
        <dbReference type="ARBA" id="ARBA00022701"/>
    </source>
</evidence>
<keyword evidence="4" id="KW-0963">Cytoplasm</keyword>
<evidence type="ECO:0000256" key="9">
    <source>
        <dbReference type="SAM" id="Coils"/>
    </source>
</evidence>
<name>F9W861_TRYCI</name>
<sequence length="718" mass="81134">MPGEAADQLQLYPPCDENCDKECFTASLENKNPADLMAPPQSGQESGKGSARSPRCHSERNGDNRSCPVASKGLESPQPSFIRSEVVVSGVDGVILSPEISLSGLNNESSQVPQGLIAGSASSRGSAAWRSVCDGNLITREELEEIRKEMVVQERVIKALGEDNMKLHKERKDLLATVNELKGVFDARACRGVVMDSHPTGSNNKRISHATTTVGLGQHPTDVSELQLEIEILREEKRNLENRLAVLDTRHIYELESEVRNLRLDLKQKEVEHSEMVREMSRKIAWYVDNQEFNHSQEELLKEQERTIHHLRAELNERKNASDGSKSTQRGKDAQISRLMKRIAELEEALGTNRPNSIGQLIRSCQPSAEESKLFKQLNRRIKELEEALVEKDRCADAAVTRLRVETDRMNKQYQEQIEKLEEQLKTKLLHAQSRRVRDLEKQLAEAQRALDEKDRGGPQVVSEGAEPPSCCAVLGKAPGSVASGARDPSLGEAVEPLRKGNELLKQHFLQEHQILNTSGSAPVAPPDAFAASCTDRLISYMQTQITNMTSELAATRRSLEENQQSIGNMHVQWDDRLLAVKKDYQAQLQCVQQRHDEDIARIRDHHQELKSLVERQENDRNLCVFKKVDKLTSKGPRVREFLLSVVERLSYLERCQIQRDREVELEMMKIKRVADFEIALERQKAEILLEEKNQQIRGFQAQLDQLLATVALLKGDH</sequence>
<dbReference type="PANTHER" id="PTHR34031">
    <property type="entry name" value="CENTROSOMAL PROTEIN OF 162 KDA"/>
    <property type="match status" value="1"/>
</dbReference>
<keyword evidence="7 9" id="KW-0175">Coiled coil</keyword>
<keyword evidence="5" id="KW-0493">Microtubule</keyword>
<feature type="coiled-coil region" evidence="9">
    <location>
        <begin position="683"/>
        <end position="710"/>
    </location>
</feature>
<evidence type="ECO:0000256" key="4">
    <source>
        <dbReference type="ARBA" id="ARBA00022490"/>
    </source>
</evidence>
<feature type="region of interest" description="Disordered" evidence="10">
    <location>
        <begin position="30"/>
        <end position="77"/>
    </location>
</feature>
<protein>
    <recommendedName>
        <fullName evidence="3">Centrosomal protein of 162 kDa</fullName>
    </recommendedName>
</protein>
<feature type="compositionally biased region" description="Basic and acidic residues" evidence="10">
    <location>
        <begin position="448"/>
        <end position="457"/>
    </location>
</feature>
<keyword evidence="6" id="KW-0970">Cilium biogenesis/degradation</keyword>
<evidence type="ECO:0000256" key="1">
    <source>
        <dbReference type="ARBA" id="ARBA00004114"/>
    </source>
</evidence>
<evidence type="ECO:0000256" key="2">
    <source>
        <dbReference type="ARBA" id="ARBA00009485"/>
    </source>
</evidence>
<dbReference type="PANTHER" id="PTHR34031:SF1">
    <property type="entry name" value="CENTROSOMAL PROTEIN OF 162 KDA"/>
    <property type="match status" value="1"/>
</dbReference>
<evidence type="ECO:0000256" key="7">
    <source>
        <dbReference type="ARBA" id="ARBA00023054"/>
    </source>
</evidence>
<comment type="similarity">
    <text evidence="2">Belongs to the CEP162 family.</text>
</comment>
<reference evidence="11 12" key="2">
    <citation type="journal article" date="2012" name="Proc. Natl. Acad. Sci. U.S.A.">
        <title>Antigenic diversity is generated by distinct evolutionary mechanisms in African trypanosome species.</title>
        <authorList>
            <person name="Jackson A.P."/>
            <person name="Berry A."/>
            <person name="Aslett M."/>
            <person name="Allison H.C."/>
            <person name="Burton P."/>
            <person name="Vavrova-Anderson J."/>
            <person name="Brown R."/>
            <person name="Browne H."/>
            <person name="Corton N."/>
            <person name="Hauser H."/>
            <person name="Gamble J."/>
            <person name="Gilderthorp R."/>
            <person name="Marcello L."/>
            <person name="McQuillan J."/>
            <person name="Otto T.D."/>
            <person name="Quail M.A."/>
            <person name="Sanders M.J."/>
            <person name="van Tonder A."/>
            <person name="Ginger M.L."/>
            <person name="Field M.C."/>
            <person name="Barry J.D."/>
            <person name="Hertz-Fowler C."/>
            <person name="Berriman M."/>
        </authorList>
    </citation>
    <scope>NUCLEOTIDE SEQUENCE [LARGE SCALE GENOMIC DNA]</scope>
    <source>
        <strain evidence="11 12">IL3000</strain>
    </source>
</reference>
<evidence type="ECO:0000313" key="12">
    <source>
        <dbReference type="Proteomes" id="UP000000702"/>
    </source>
</evidence>
<dbReference type="VEuPathDB" id="TriTrypDB:TcIL3000_0_41450"/>